<dbReference type="CDD" id="cd00090">
    <property type="entry name" value="HTH_ARSR"/>
    <property type="match status" value="1"/>
</dbReference>
<dbReference type="RefSeq" id="WP_338004905.1">
    <property type="nucleotide sequence ID" value="NZ_JAOPKA010000012.1"/>
</dbReference>
<dbReference type="Proteomes" id="UP001321018">
    <property type="component" value="Unassembled WGS sequence"/>
</dbReference>
<dbReference type="InterPro" id="IPR036390">
    <property type="entry name" value="WH_DNA-bd_sf"/>
</dbReference>
<dbReference type="AlphaFoldDB" id="A0AAP2Z1C9"/>
<dbReference type="InterPro" id="IPR011991">
    <property type="entry name" value="ArsR-like_HTH"/>
</dbReference>
<reference evidence="1" key="1">
    <citation type="submission" date="2022-09" db="EMBL/GenBank/DDBJ databases">
        <title>Enrichment on poylsaccharides allowed isolation of novel metabolic and taxonomic groups of Haloarchaea.</title>
        <authorList>
            <person name="Sorokin D.Y."/>
            <person name="Elcheninov A.G."/>
            <person name="Khizhniak T.V."/>
            <person name="Kolganova T.V."/>
            <person name="Kublanov I.V."/>
        </authorList>
    </citation>
    <scope>NUCLEOTIDE SEQUENCE</scope>
    <source>
        <strain evidence="1">AArc-xg1-1</strain>
    </source>
</reference>
<evidence type="ECO:0000313" key="1">
    <source>
        <dbReference type="EMBL" id="MCU4743087.1"/>
    </source>
</evidence>
<dbReference type="Gene3D" id="1.10.10.10">
    <property type="entry name" value="Winged helix-like DNA-binding domain superfamily/Winged helix DNA-binding domain"/>
    <property type="match status" value="1"/>
</dbReference>
<dbReference type="SUPFAM" id="SSF46785">
    <property type="entry name" value="Winged helix' DNA-binding domain"/>
    <property type="match status" value="1"/>
</dbReference>
<dbReference type="InterPro" id="IPR036388">
    <property type="entry name" value="WH-like_DNA-bd_sf"/>
</dbReference>
<accession>A0AAP2Z1C9</accession>
<gene>
    <name evidence="1" type="ORF">OB960_17000</name>
</gene>
<dbReference type="EMBL" id="JAOPKA010000012">
    <property type="protein sequence ID" value="MCU4743087.1"/>
    <property type="molecule type" value="Genomic_DNA"/>
</dbReference>
<sequence length="120" mass="13328">MALSTDRSIPCNLKAEDQRRHCNPDLIVDTLSDDGARDIFFFVDEPATVKEISDACEIPTTTAYRKVETLVESGLIEPVPQEQSTGVTTYAKAIECVSITYDEPMQIQCVKHGLSLYCEP</sequence>
<name>A0AAP2Z1C9_9EURY</name>
<proteinExistence type="predicted"/>
<protein>
    <submittedName>
        <fullName evidence="1">Helix-turn-helix domain-containing protein</fullName>
    </submittedName>
</protein>
<evidence type="ECO:0000313" key="2">
    <source>
        <dbReference type="Proteomes" id="UP001321018"/>
    </source>
</evidence>
<organism evidence="1 2">
    <name type="scientific">Natronoglomus mannanivorans</name>
    <dbReference type="NCBI Taxonomy" id="2979990"/>
    <lineage>
        <taxon>Archaea</taxon>
        <taxon>Methanobacteriati</taxon>
        <taxon>Methanobacteriota</taxon>
        <taxon>Stenosarchaea group</taxon>
        <taxon>Halobacteria</taxon>
        <taxon>Halobacteriales</taxon>
        <taxon>Natrialbaceae</taxon>
        <taxon>Natronoglomus</taxon>
    </lineage>
</organism>
<dbReference type="Pfam" id="PF12840">
    <property type="entry name" value="HTH_20"/>
    <property type="match status" value="1"/>
</dbReference>
<comment type="caution">
    <text evidence="1">The sequence shown here is derived from an EMBL/GenBank/DDBJ whole genome shotgun (WGS) entry which is preliminary data.</text>
</comment>